<dbReference type="Gene3D" id="2.40.30.170">
    <property type="match status" value="1"/>
</dbReference>
<dbReference type="Pfam" id="PF25876">
    <property type="entry name" value="HH_MFP_RND"/>
    <property type="match status" value="1"/>
</dbReference>
<dbReference type="PANTHER" id="PTHR30158:SF23">
    <property type="entry name" value="MULTIDRUG RESISTANCE PROTEIN MEXA"/>
    <property type="match status" value="1"/>
</dbReference>
<feature type="domain" description="Multidrug resistance protein MdtA-like barrel-sandwich hybrid" evidence="5">
    <location>
        <begin position="64"/>
        <end position="205"/>
    </location>
</feature>
<evidence type="ECO:0000313" key="11">
    <source>
        <dbReference type="Proteomes" id="UP001231587"/>
    </source>
</evidence>
<dbReference type="RefSeq" id="WP_198151505.1">
    <property type="nucleotide sequence ID" value="NZ_JAGGJQ010000008.1"/>
</dbReference>
<reference evidence="8" key="1">
    <citation type="submission" date="2021-03" db="EMBL/GenBank/DDBJ databases">
        <title>Genomic Encyclopedia of Type Strains, Phase IV (KMG-IV): sequencing the most valuable type-strain genomes for metagenomic binning, comparative biology and taxonomic classification.</title>
        <authorList>
            <person name="Goeker M."/>
        </authorList>
    </citation>
    <scope>NUCLEOTIDE SEQUENCE</scope>
    <source>
        <strain evidence="8">DSM 15523</strain>
        <strain evidence="9 11">DSM 16476</strain>
    </source>
</reference>
<dbReference type="Pfam" id="PF25967">
    <property type="entry name" value="RND-MFP_C"/>
    <property type="match status" value="1"/>
</dbReference>
<dbReference type="PANTHER" id="PTHR30158">
    <property type="entry name" value="ACRA/E-RELATED COMPONENT OF DRUG EFFLUX TRANSPORTER"/>
    <property type="match status" value="1"/>
</dbReference>
<dbReference type="AlphaFoldDB" id="A0A9X0YLG4"/>
<dbReference type="PROSITE" id="PS51257">
    <property type="entry name" value="PROKAR_LIPOPROTEIN"/>
    <property type="match status" value="1"/>
</dbReference>
<dbReference type="Proteomes" id="UP001231587">
    <property type="component" value="Unassembled WGS sequence"/>
</dbReference>
<dbReference type="Gene3D" id="2.40.50.100">
    <property type="match status" value="1"/>
</dbReference>
<dbReference type="InterPro" id="IPR006143">
    <property type="entry name" value="RND_pump_MFP"/>
</dbReference>
<evidence type="ECO:0000259" key="6">
    <source>
        <dbReference type="Pfam" id="PF25944"/>
    </source>
</evidence>
<sequence length="392" mass="42683">MKTRKINVYSWSIGLCISLLFMSCGNKTEANKNETVATYKVLKVTPQTIDLYRDFPVSIEGIENIEIRPKIEGFIEKVLVDEGEYVEKGQLLFVLTAPEYEQEVLSAKAAISSAKSEVSTAQLDVEKAKPLVERDIISSFELTSAENVVKAKEAALEQAQTNLANAQTNLSYTHITAPVSGYIGSLPYKLGSLVSSSTTDALTTVSNVKKVYAYFSINEKIYLEFLKSGQLTNGAEVSLLLADYTTFDHKGKIQTVSGQVDENTGSFNVRAIFDNPDDLLRTGNSATIKLPRTVKDALLIPQSATYELQGGVYTYIVDDESKAKAIKINVTPSTSGQAYIVTDGLKANDQVIVEGINTLSTGMKINPTEVKASNIEALQVNPETATNTSETK</sequence>
<evidence type="ECO:0000259" key="7">
    <source>
        <dbReference type="Pfam" id="PF25967"/>
    </source>
</evidence>
<dbReference type="EMBL" id="JAUSUU010000008">
    <property type="protein sequence ID" value="MDQ0336151.1"/>
    <property type="molecule type" value="Genomic_DNA"/>
</dbReference>
<gene>
    <name evidence="8" type="ORF">J2Z56_002883</name>
    <name evidence="9" type="ORF">J2Z57_002604</name>
</gene>
<name>A0A9X0YLG4_9FLAO</name>
<evidence type="ECO:0000259" key="5">
    <source>
        <dbReference type="Pfam" id="PF25917"/>
    </source>
</evidence>
<feature type="domain" description="Multidrug resistance protein MdtA-like C-terminal permuted SH3" evidence="7">
    <location>
        <begin position="296"/>
        <end position="357"/>
    </location>
</feature>
<dbReference type="Gene3D" id="2.40.420.20">
    <property type="match status" value="1"/>
</dbReference>
<keyword evidence="3" id="KW-0175">Coiled coil</keyword>
<feature type="domain" description="Multidrug resistance protein MdtA-like alpha-helical hairpin" evidence="4">
    <location>
        <begin position="105"/>
        <end position="173"/>
    </location>
</feature>
<evidence type="ECO:0000313" key="8">
    <source>
        <dbReference type="EMBL" id="MBP1840952.1"/>
    </source>
</evidence>
<evidence type="ECO:0000313" key="9">
    <source>
        <dbReference type="EMBL" id="MDQ0336151.1"/>
    </source>
</evidence>
<dbReference type="InterPro" id="IPR058627">
    <property type="entry name" value="MdtA-like_C"/>
</dbReference>
<evidence type="ECO:0000313" key="10">
    <source>
        <dbReference type="Proteomes" id="UP001138672"/>
    </source>
</evidence>
<dbReference type="GO" id="GO:0022857">
    <property type="term" value="F:transmembrane transporter activity"/>
    <property type="evidence" value="ECO:0007669"/>
    <property type="project" value="InterPro"/>
</dbReference>
<dbReference type="Pfam" id="PF25944">
    <property type="entry name" value="Beta-barrel_RND"/>
    <property type="match status" value="1"/>
</dbReference>
<comment type="caution">
    <text evidence="8">The sequence shown here is derived from an EMBL/GenBank/DDBJ whole genome shotgun (WGS) entry which is preliminary data.</text>
</comment>
<evidence type="ECO:0000256" key="3">
    <source>
        <dbReference type="SAM" id="Coils"/>
    </source>
</evidence>
<dbReference type="Pfam" id="PF25917">
    <property type="entry name" value="BSH_RND"/>
    <property type="match status" value="1"/>
</dbReference>
<evidence type="ECO:0000259" key="4">
    <source>
        <dbReference type="Pfam" id="PF25876"/>
    </source>
</evidence>
<evidence type="ECO:0000256" key="2">
    <source>
        <dbReference type="ARBA" id="ARBA00009477"/>
    </source>
</evidence>
<comment type="subcellular location">
    <subcellularLocation>
        <location evidence="1">Cell envelope</location>
    </subcellularLocation>
</comment>
<feature type="domain" description="Multidrug resistance protein MdtA-like beta-barrel" evidence="6">
    <location>
        <begin position="227"/>
        <end position="290"/>
    </location>
</feature>
<dbReference type="EMBL" id="JAGGJQ010000008">
    <property type="protein sequence ID" value="MBP1840952.1"/>
    <property type="molecule type" value="Genomic_DNA"/>
</dbReference>
<evidence type="ECO:0000256" key="1">
    <source>
        <dbReference type="ARBA" id="ARBA00004196"/>
    </source>
</evidence>
<keyword evidence="11" id="KW-1185">Reference proteome</keyword>
<proteinExistence type="inferred from homology"/>
<organism evidence="8 10">
    <name type="scientific">Formosa algae</name>
    <dbReference type="NCBI Taxonomy" id="225843"/>
    <lineage>
        <taxon>Bacteria</taxon>
        <taxon>Pseudomonadati</taxon>
        <taxon>Bacteroidota</taxon>
        <taxon>Flavobacteriia</taxon>
        <taxon>Flavobacteriales</taxon>
        <taxon>Flavobacteriaceae</taxon>
        <taxon>Formosa</taxon>
    </lineage>
</organism>
<dbReference type="Gene3D" id="1.10.287.470">
    <property type="entry name" value="Helix hairpin bin"/>
    <property type="match status" value="1"/>
</dbReference>
<protein>
    <submittedName>
        <fullName evidence="8">Membrane fusion protein (Multidrug efflux system)</fullName>
    </submittedName>
</protein>
<dbReference type="InterPro" id="IPR058626">
    <property type="entry name" value="MdtA-like_b-barrel"/>
</dbReference>
<accession>A0A9X0YLG4</accession>
<dbReference type="GO" id="GO:0030313">
    <property type="term" value="C:cell envelope"/>
    <property type="evidence" value="ECO:0007669"/>
    <property type="project" value="UniProtKB-SubCell"/>
</dbReference>
<comment type="similarity">
    <text evidence="2">Belongs to the membrane fusion protein (MFP) (TC 8.A.1) family.</text>
</comment>
<dbReference type="GO" id="GO:0005886">
    <property type="term" value="C:plasma membrane"/>
    <property type="evidence" value="ECO:0007669"/>
    <property type="project" value="TreeGrafter"/>
</dbReference>
<dbReference type="NCBIfam" id="TIGR01730">
    <property type="entry name" value="RND_mfp"/>
    <property type="match status" value="1"/>
</dbReference>
<feature type="coiled-coil region" evidence="3">
    <location>
        <begin position="142"/>
        <end position="169"/>
    </location>
</feature>
<dbReference type="GO" id="GO:0046677">
    <property type="term" value="P:response to antibiotic"/>
    <property type="evidence" value="ECO:0007669"/>
    <property type="project" value="TreeGrafter"/>
</dbReference>
<dbReference type="InterPro" id="IPR058625">
    <property type="entry name" value="MdtA-like_BSH"/>
</dbReference>
<dbReference type="Proteomes" id="UP001138672">
    <property type="component" value="Unassembled WGS sequence"/>
</dbReference>
<dbReference type="InterPro" id="IPR058624">
    <property type="entry name" value="MdtA-like_HH"/>
</dbReference>
<dbReference type="SUPFAM" id="SSF111369">
    <property type="entry name" value="HlyD-like secretion proteins"/>
    <property type="match status" value="1"/>
</dbReference>